<gene>
    <name evidence="2" type="ORF">ACFQE6_13575</name>
</gene>
<feature type="region of interest" description="Disordered" evidence="1">
    <location>
        <begin position="1"/>
        <end position="24"/>
    </location>
</feature>
<reference evidence="2 3" key="1">
    <citation type="journal article" date="2019" name="Int. J. Syst. Evol. Microbiol.">
        <title>The Global Catalogue of Microorganisms (GCM) 10K type strain sequencing project: providing services to taxonomists for standard genome sequencing and annotation.</title>
        <authorList>
            <consortium name="The Broad Institute Genomics Platform"/>
            <consortium name="The Broad Institute Genome Sequencing Center for Infectious Disease"/>
            <person name="Wu L."/>
            <person name="Ma J."/>
        </authorList>
    </citation>
    <scope>NUCLEOTIDE SEQUENCE [LARGE SCALE GENOMIC DNA]</scope>
    <source>
        <strain evidence="2 3">LMG 29247</strain>
    </source>
</reference>
<organism evidence="2 3">
    <name type="scientific">Natrinema soli</name>
    <dbReference type="NCBI Taxonomy" id="1930624"/>
    <lineage>
        <taxon>Archaea</taxon>
        <taxon>Methanobacteriati</taxon>
        <taxon>Methanobacteriota</taxon>
        <taxon>Stenosarchaea group</taxon>
        <taxon>Halobacteria</taxon>
        <taxon>Halobacteriales</taxon>
        <taxon>Natrialbaceae</taxon>
        <taxon>Natrinema</taxon>
    </lineage>
</organism>
<evidence type="ECO:0000256" key="1">
    <source>
        <dbReference type="SAM" id="MobiDB-lite"/>
    </source>
</evidence>
<feature type="compositionally biased region" description="Polar residues" evidence="1">
    <location>
        <begin position="8"/>
        <end position="19"/>
    </location>
</feature>
<protein>
    <submittedName>
        <fullName evidence="2">Uncharacterized protein</fullName>
    </submittedName>
</protein>
<comment type="caution">
    <text evidence="2">The sequence shown here is derived from an EMBL/GenBank/DDBJ whole genome shotgun (WGS) entry which is preliminary data.</text>
</comment>
<proteinExistence type="predicted"/>
<dbReference type="InterPro" id="IPR058376">
    <property type="entry name" value="DUF8063"/>
</dbReference>
<dbReference type="Pfam" id="PF26259">
    <property type="entry name" value="DUF8063"/>
    <property type="match status" value="1"/>
</dbReference>
<dbReference type="EMBL" id="JBHSWV010000207">
    <property type="protein sequence ID" value="MFC6765978.1"/>
    <property type="molecule type" value="Genomic_DNA"/>
</dbReference>
<name>A0ABD5SRA7_9EURY</name>
<evidence type="ECO:0000313" key="2">
    <source>
        <dbReference type="EMBL" id="MFC6765978.1"/>
    </source>
</evidence>
<dbReference type="Proteomes" id="UP001596383">
    <property type="component" value="Unassembled WGS sequence"/>
</dbReference>
<sequence>MGVGPAVAQSNETANQTDGEQVAQAEEDAVRIIDNETRVTDWSYEPGRFTLEIEAGEPTTISITESGAFEEGAKSFNYGERELDEGTQTVTFMVSPRQGQKGAAVAIATQKSLDAGGGAIVSTGMVESNPFRHFGGETGLFSGVLISVGCAGIGAWYVVRSEESGVVEA</sequence>
<keyword evidence="3" id="KW-1185">Reference proteome</keyword>
<dbReference type="RefSeq" id="WP_337959468.1">
    <property type="nucleotide sequence ID" value="NZ_JAQIVI010000207.1"/>
</dbReference>
<accession>A0ABD5SRA7</accession>
<evidence type="ECO:0000313" key="3">
    <source>
        <dbReference type="Proteomes" id="UP001596383"/>
    </source>
</evidence>
<dbReference type="AlphaFoldDB" id="A0ABD5SRA7"/>